<gene>
    <name evidence="1" type="ORF">L6164_003043</name>
</gene>
<keyword evidence="2" id="KW-1185">Reference proteome</keyword>
<sequence>MRREANDAGDLAFQLVDGNCNFNIMGMNDFERKVNLSQRGRSYAVVAIMGPQSSGKSTLMNHLFGTKFKIMDEEDGRSQTTKGIWLARCPDIEPLTLVMDMEGTDGSERGEDTVFEKRSALFALAIADVVLINMWCNQIGLNHAANKPLLKIVFQQVIFRFCDKPRKITLMFVVRDKSKTPEERLEAKLKDDIQEIWSSIQKPQGKDDIQLSDFFKVEVKFLPNYEYKFKQFKVEVEKLKMRFINSTAPSGLVGDQKDPASEFSTTAQIVWEDIMENKSLNLPNLQVMLATHRCDMIKDDKYKSFEKNKMWCKLYQRKDGFNPDFGKIVNSILNNCLSEYDSETAYFHEATRNRKREELKEKLLNCVKPVYLHNVRNLRLQCLRKFVEAFDRTSTDEENTFARIADGCMKDCLHEFNQRCEAVKIELANWDTSAENANLEFDMKLHINAKGGEKVDLMIRQIYERDLKLKLLDHMSYLLCEETDPNWHKVRQHHKSVTTKTISELNVTLSKFSINEEGRKTRVESIETYAKDIVEAKAREESCRAKEHMKKKFLKIFKPHYDWDNAQQLLLAAKDAKYKPMDVLVGLVAIRLEDGVADNIGHILRSALLVPEDPSISQLLAYRPDFHVLDSFGAAIFGVDYLQHVQLKRYLEKLREKFGHNLGRALCSAVLGSGNPDALKHLNSSSWEKVSLERTLIKPNQCKELWKGYLIEVENAINKAIRDLEEKRARFNPGFCDDCCRCCTII</sequence>
<evidence type="ECO:0000313" key="2">
    <source>
        <dbReference type="Proteomes" id="UP000828941"/>
    </source>
</evidence>
<name>A0ACB9Q0M9_BAUVA</name>
<dbReference type="EMBL" id="CM039427">
    <property type="protein sequence ID" value="KAI4354150.1"/>
    <property type="molecule type" value="Genomic_DNA"/>
</dbReference>
<comment type="caution">
    <text evidence="1">The sequence shown here is derived from an EMBL/GenBank/DDBJ whole genome shotgun (WGS) entry which is preliminary data.</text>
</comment>
<accession>A0ACB9Q0M9</accession>
<evidence type="ECO:0000313" key="1">
    <source>
        <dbReference type="EMBL" id="KAI4354150.1"/>
    </source>
</evidence>
<proteinExistence type="predicted"/>
<protein>
    <submittedName>
        <fullName evidence="1">Uncharacterized protein</fullName>
    </submittedName>
</protein>
<dbReference type="Proteomes" id="UP000828941">
    <property type="component" value="Chromosome 2"/>
</dbReference>
<organism evidence="1 2">
    <name type="scientific">Bauhinia variegata</name>
    <name type="common">Purple orchid tree</name>
    <name type="synonym">Phanera variegata</name>
    <dbReference type="NCBI Taxonomy" id="167791"/>
    <lineage>
        <taxon>Eukaryota</taxon>
        <taxon>Viridiplantae</taxon>
        <taxon>Streptophyta</taxon>
        <taxon>Embryophyta</taxon>
        <taxon>Tracheophyta</taxon>
        <taxon>Spermatophyta</taxon>
        <taxon>Magnoliopsida</taxon>
        <taxon>eudicotyledons</taxon>
        <taxon>Gunneridae</taxon>
        <taxon>Pentapetalae</taxon>
        <taxon>rosids</taxon>
        <taxon>fabids</taxon>
        <taxon>Fabales</taxon>
        <taxon>Fabaceae</taxon>
        <taxon>Cercidoideae</taxon>
        <taxon>Cercideae</taxon>
        <taxon>Bauhiniinae</taxon>
        <taxon>Bauhinia</taxon>
    </lineage>
</organism>
<reference evidence="1 2" key="1">
    <citation type="journal article" date="2022" name="DNA Res.">
        <title>Chromosomal-level genome assembly of the orchid tree Bauhinia variegata (Leguminosae; Cercidoideae) supports the allotetraploid origin hypothesis of Bauhinia.</title>
        <authorList>
            <person name="Zhong Y."/>
            <person name="Chen Y."/>
            <person name="Zheng D."/>
            <person name="Pang J."/>
            <person name="Liu Y."/>
            <person name="Luo S."/>
            <person name="Meng S."/>
            <person name="Qian L."/>
            <person name="Wei D."/>
            <person name="Dai S."/>
            <person name="Zhou R."/>
        </authorList>
    </citation>
    <scope>NUCLEOTIDE SEQUENCE [LARGE SCALE GENOMIC DNA]</scope>
    <source>
        <strain evidence="1">BV-YZ2020</strain>
    </source>
</reference>